<name>A0A510V4R6_9CELL</name>
<dbReference type="InterPro" id="IPR041698">
    <property type="entry name" value="Methyltransf_25"/>
</dbReference>
<dbReference type="Gene3D" id="3.40.50.150">
    <property type="entry name" value="Vaccinia Virus protein VP39"/>
    <property type="match status" value="1"/>
</dbReference>
<accession>A0A510V4R6</accession>
<comment type="caution">
    <text evidence="2">The sequence shown here is derived from an EMBL/GenBank/DDBJ whole genome shotgun (WGS) entry which is preliminary data.</text>
</comment>
<dbReference type="PANTHER" id="PTHR43464">
    <property type="entry name" value="METHYLTRANSFERASE"/>
    <property type="match status" value="1"/>
</dbReference>
<dbReference type="CDD" id="cd02440">
    <property type="entry name" value="AdoMet_MTases"/>
    <property type="match status" value="1"/>
</dbReference>
<dbReference type="Pfam" id="PF13649">
    <property type="entry name" value="Methyltransf_25"/>
    <property type="match status" value="1"/>
</dbReference>
<evidence type="ECO:0000259" key="1">
    <source>
        <dbReference type="Pfam" id="PF13649"/>
    </source>
</evidence>
<dbReference type="SUPFAM" id="SSF53335">
    <property type="entry name" value="S-adenosyl-L-methionine-dependent methyltransferases"/>
    <property type="match status" value="1"/>
</dbReference>
<keyword evidence="3" id="KW-1185">Reference proteome</keyword>
<dbReference type="GO" id="GO:0008168">
    <property type="term" value="F:methyltransferase activity"/>
    <property type="evidence" value="ECO:0007669"/>
    <property type="project" value="TreeGrafter"/>
</dbReference>
<proteinExistence type="predicted"/>
<dbReference type="RefSeq" id="WP_146927599.1">
    <property type="nucleotide sequence ID" value="NZ_BJUB01000007.1"/>
</dbReference>
<evidence type="ECO:0000313" key="3">
    <source>
        <dbReference type="Proteomes" id="UP000321118"/>
    </source>
</evidence>
<reference evidence="2 3" key="1">
    <citation type="submission" date="2019-07" db="EMBL/GenBank/DDBJ databases">
        <title>Whole genome shotgun sequence of Cellulomonas xylanilytica NBRC 101102.</title>
        <authorList>
            <person name="Hosoyama A."/>
            <person name="Uohara A."/>
            <person name="Ohji S."/>
            <person name="Ichikawa N."/>
        </authorList>
    </citation>
    <scope>NUCLEOTIDE SEQUENCE [LARGE SCALE GENOMIC DNA]</scope>
    <source>
        <strain evidence="2 3">NBRC 101102</strain>
    </source>
</reference>
<dbReference type="AlphaFoldDB" id="A0A510V4R6"/>
<organism evidence="2 3">
    <name type="scientific">Cellulomonas xylanilytica</name>
    <dbReference type="NCBI Taxonomy" id="233583"/>
    <lineage>
        <taxon>Bacteria</taxon>
        <taxon>Bacillati</taxon>
        <taxon>Actinomycetota</taxon>
        <taxon>Actinomycetes</taxon>
        <taxon>Micrococcales</taxon>
        <taxon>Cellulomonadaceae</taxon>
        <taxon>Cellulomonas</taxon>
    </lineage>
</organism>
<dbReference type="InterPro" id="IPR029063">
    <property type="entry name" value="SAM-dependent_MTases_sf"/>
</dbReference>
<dbReference type="EMBL" id="BJUB01000007">
    <property type="protein sequence ID" value="GEK21796.1"/>
    <property type="molecule type" value="Genomic_DNA"/>
</dbReference>
<dbReference type="Proteomes" id="UP000321118">
    <property type="component" value="Unassembled WGS sequence"/>
</dbReference>
<feature type="domain" description="Methyltransferase" evidence="1">
    <location>
        <begin position="46"/>
        <end position="140"/>
    </location>
</feature>
<protein>
    <recommendedName>
        <fullName evidence="1">Methyltransferase domain-containing protein</fullName>
    </recommendedName>
</protein>
<sequence>MEQPPIHDHYDTAYDEDQRLRQGLGRLELARVQEIVRRHLPPAARVLDVGGATGVHAEWLLDDGHTVHLVDLLRNHVATASARLGDHPRFTASVGDARSLPLPDASVDAVLLLGPLYHLTDRADRLATWREALRVVVPGGVVVAMAINRFASLFDGLAQSYLFDPAFRAIVAQDLATGVHENPTGDPRWFTTAYFHRPEELPAEAAEAGLVVRETVGVEGLAHWIKPLASALDDDDRREVVLDAARVIEAEPSLLGLSSHLLTVAARPAD</sequence>
<gene>
    <name evidence="2" type="ORF">CXY01_23160</name>
</gene>
<dbReference type="PANTHER" id="PTHR43464:SF83">
    <property type="entry name" value="MALONYL-[ACYL-CARRIER PROTEIN] O-METHYLTRANSFERASE"/>
    <property type="match status" value="1"/>
</dbReference>
<dbReference type="OrthoDB" id="9810615at2"/>
<evidence type="ECO:0000313" key="2">
    <source>
        <dbReference type="EMBL" id="GEK21796.1"/>
    </source>
</evidence>